<organism evidence="2 3">
    <name type="scientific">Litchfieldia salsa</name>
    <dbReference type="NCBI Taxonomy" id="930152"/>
    <lineage>
        <taxon>Bacteria</taxon>
        <taxon>Bacillati</taxon>
        <taxon>Bacillota</taxon>
        <taxon>Bacilli</taxon>
        <taxon>Bacillales</taxon>
        <taxon>Bacillaceae</taxon>
        <taxon>Litchfieldia</taxon>
    </lineage>
</organism>
<protein>
    <recommendedName>
        <fullName evidence="1">DUF7674 domain-containing protein</fullName>
    </recommendedName>
</protein>
<dbReference type="RefSeq" id="WP_090851420.1">
    <property type="nucleotide sequence ID" value="NZ_FNJU01000003.1"/>
</dbReference>
<evidence type="ECO:0000313" key="3">
    <source>
        <dbReference type="Proteomes" id="UP000199159"/>
    </source>
</evidence>
<dbReference type="Pfam" id="PF24722">
    <property type="entry name" value="DUF7674"/>
    <property type="match status" value="1"/>
</dbReference>
<dbReference type="OrthoDB" id="2878670at2"/>
<sequence>MDKARSVEQLVIEFPEFKLILEEHLEFNNELLPHVFIGDCNEYIIEYLKKDETDKLEKFFNFFEIMAIEGDDYTKELLSVTILERLGDDREILNTAYKYMGKETRKASDEIEKGWGRS</sequence>
<reference evidence="3" key="1">
    <citation type="submission" date="2016-10" db="EMBL/GenBank/DDBJ databases">
        <authorList>
            <person name="Varghese N."/>
            <person name="Submissions S."/>
        </authorList>
    </citation>
    <scope>NUCLEOTIDE SEQUENCE [LARGE SCALE GENOMIC DNA]</scope>
    <source>
        <strain evidence="3">IBRC-M10078</strain>
    </source>
</reference>
<dbReference type="InterPro" id="IPR056091">
    <property type="entry name" value="DUF7674"/>
</dbReference>
<name>A0A1H0SLT9_9BACI</name>
<keyword evidence="3" id="KW-1185">Reference proteome</keyword>
<evidence type="ECO:0000313" key="2">
    <source>
        <dbReference type="EMBL" id="SDP42792.1"/>
    </source>
</evidence>
<accession>A0A1H0SLT9</accession>
<feature type="domain" description="DUF7674" evidence="1">
    <location>
        <begin position="8"/>
        <end position="116"/>
    </location>
</feature>
<gene>
    <name evidence="2" type="ORF">SAMN05216565_10310</name>
</gene>
<dbReference type="EMBL" id="FNJU01000003">
    <property type="protein sequence ID" value="SDP42792.1"/>
    <property type="molecule type" value="Genomic_DNA"/>
</dbReference>
<dbReference type="Proteomes" id="UP000199159">
    <property type="component" value="Unassembled WGS sequence"/>
</dbReference>
<evidence type="ECO:0000259" key="1">
    <source>
        <dbReference type="Pfam" id="PF24722"/>
    </source>
</evidence>
<proteinExistence type="predicted"/>
<dbReference type="AlphaFoldDB" id="A0A1H0SLT9"/>